<evidence type="ECO:0000313" key="3">
    <source>
        <dbReference type="EMBL" id="GAA3951078.1"/>
    </source>
</evidence>
<gene>
    <name evidence="3" type="ORF">GCM10022246_01920</name>
</gene>
<dbReference type="SUPFAM" id="SSF53335">
    <property type="entry name" value="S-adenosyl-L-methionine-dependent methyltransferases"/>
    <property type="match status" value="1"/>
</dbReference>
<dbReference type="PANTHER" id="PTHR14741:SF32">
    <property type="entry name" value="TRIMETHYLGUANOSINE SYNTHASE"/>
    <property type="match status" value="1"/>
</dbReference>
<proteinExistence type="predicted"/>
<protein>
    <recommendedName>
        <fullName evidence="5">THUMP-like domain-containing protein</fullName>
    </recommendedName>
</protein>
<dbReference type="InterPro" id="IPR041497">
    <property type="entry name" value="Thump-like"/>
</dbReference>
<evidence type="ECO:0008006" key="5">
    <source>
        <dbReference type="Google" id="ProtNLM"/>
    </source>
</evidence>
<dbReference type="Gene3D" id="3.40.50.150">
    <property type="entry name" value="Vaccinia Virus protein VP39"/>
    <property type="match status" value="1"/>
</dbReference>
<dbReference type="Pfam" id="PF18096">
    <property type="entry name" value="Thump_like"/>
    <property type="match status" value="1"/>
</dbReference>
<dbReference type="PANTHER" id="PTHR14741">
    <property type="entry name" value="S-ADENOSYLMETHIONINE-DEPENDENT METHYLTRANSFERASE RELATED"/>
    <property type="match status" value="1"/>
</dbReference>
<comment type="caution">
    <text evidence="3">The sequence shown here is derived from an EMBL/GenBank/DDBJ whole genome shotgun (WGS) entry which is preliminary data.</text>
</comment>
<feature type="domain" description="THUMP-like" evidence="1">
    <location>
        <begin position="342"/>
        <end position="405"/>
    </location>
</feature>
<accession>A0ABP7NNS8</accession>
<dbReference type="InterPro" id="IPR054168">
    <property type="entry name" value="PG_1098_Fer"/>
</dbReference>
<dbReference type="EMBL" id="BAABAK010000001">
    <property type="protein sequence ID" value="GAA3951078.1"/>
    <property type="molecule type" value="Genomic_DNA"/>
</dbReference>
<name>A0ABP7NNS8_9SPHI</name>
<dbReference type="CDD" id="cd02440">
    <property type="entry name" value="AdoMet_MTases"/>
    <property type="match status" value="1"/>
</dbReference>
<dbReference type="Gene3D" id="1.10.10.1110">
    <property type="entry name" value="Methyltransferase PG1098, N-terminal domain"/>
    <property type="match status" value="1"/>
</dbReference>
<evidence type="ECO:0000259" key="1">
    <source>
        <dbReference type="Pfam" id="PF18096"/>
    </source>
</evidence>
<reference evidence="4" key="1">
    <citation type="journal article" date="2019" name="Int. J. Syst. Evol. Microbiol.">
        <title>The Global Catalogue of Microorganisms (GCM) 10K type strain sequencing project: providing services to taxonomists for standard genome sequencing and annotation.</title>
        <authorList>
            <consortium name="The Broad Institute Genomics Platform"/>
            <consortium name="The Broad Institute Genome Sequencing Center for Infectious Disease"/>
            <person name="Wu L."/>
            <person name="Ma J."/>
        </authorList>
    </citation>
    <scope>NUCLEOTIDE SEQUENCE [LARGE SCALE GENOMIC DNA]</scope>
    <source>
        <strain evidence="4">JCM 17338</strain>
    </source>
</reference>
<evidence type="ECO:0000259" key="2">
    <source>
        <dbReference type="Pfam" id="PF22013"/>
    </source>
</evidence>
<organism evidence="3 4">
    <name type="scientific">Pedobacter ginsengiterrae</name>
    <dbReference type="NCBI Taxonomy" id="871696"/>
    <lineage>
        <taxon>Bacteria</taxon>
        <taxon>Pseudomonadati</taxon>
        <taxon>Bacteroidota</taxon>
        <taxon>Sphingobacteriia</taxon>
        <taxon>Sphingobacteriales</taxon>
        <taxon>Sphingobacteriaceae</taxon>
        <taxon>Pedobacter</taxon>
    </lineage>
</organism>
<keyword evidence="4" id="KW-1185">Reference proteome</keyword>
<dbReference type="Proteomes" id="UP001501081">
    <property type="component" value="Unassembled WGS sequence"/>
</dbReference>
<sequence length="413" mass="46664">MPNGDEKQSIKVFIQLDFRMNKSILDQAVQDYIVTHLNTDSNEIALAKSPFSTVSSAELANQISAKKKSEKKLPTWYNAEGIYFPPTLSIEQTSSEVTAKYKSQLTKGKNLVDLTGGFGIDSFYFAKVLDQVIHCEINAELSEIARSNAQVLKAKNIDFKAIDGLEYIKKSKIKFDNIFIDPARRAAKGKVFMLKDCTPDVVSSLDELLDKSDRIIIKTAPLLDLTAGLQELKFVSEIHIVSVKNECKELLWIIDKDFSGELKITAAAINEETKLFSFLKSEINSSPYLAQEINSCNYLYEPDAALLKSGAFNLIGNRYRLQKLHHQTQLYISENIDVKFPGRIFKINEIVSSGDLKKQKSLVGNVIVRNYPGKAEELVKKFKIKSDNTQFLIFTKNSKEENIIIRAEILQHY</sequence>
<evidence type="ECO:0000313" key="4">
    <source>
        <dbReference type="Proteomes" id="UP001501081"/>
    </source>
</evidence>
<dbReference type="Pfam" id="PF22013">
    <property type="entry name" value="PG_1098_Fer"/>
    <property type="match status" value="1"/>
</dbReference>
<dbReference type="InterPro" id="IPR029063">
    <property type="entry name" value="SAM-dependent_MTases_sf"/>
</dbReference>
<feature type="domain" description="PG-1098 ferredoxin-like" evidence="2">
    <location>
        <begin position="298"/>
        <end position="341"/>
    </location>
</feature>